<accession>A0A841PRG9</accession>
<evidence type="ECO:0000259" key="7">
    <source>
        <dbReference type="PROSITE" id="PS50850"/>
    </source>
</evidence>
<name>A0A841PRG9_9BACL</name>
<feature type="transmembrane region" description="Helical" evidence="6">
    <location>
        <begin position="363"/>
        <end position="385"/>
    </location>
</feature>
<evidence type="ECO:0000256" key="3">
    <source>
        <dbReference type="ARBA" id="ARBA00022692"/>
    </source>
</evidence>
<comment type="subcellular location">
    <subcellularLocation>
        <location evidence="1">Cell membrane</location>
        <topology evidence="1">Multi-pass membrane protein</topology>
    </subcellularLocation>
</comment>
<dbReference type="InterPro" id="IPR011701">
    <property type="entry name" value="MFS"/>
</dbReference>
<dbReference type="InterPro" id="IPR020846">
    <property type="entry name" value="MFS_dom"/>
</dbReference>
<reference evidence="8 9" key="1">
    <citation type="submission" date="2020-08" db="EMBL/GenBank/DDBJ databases">
        <title>Genomic Encyclopedia of Type Strains, Phase IV (KMG-IV): sequencing the most valuable type-strain genomes for metagenomic binning, comparative biology and taxonomic classification.</title>
        <authorList>
            <person name="Goeker M."/>
        </authorList>
    </citation>
    <scope>NUCLEOTIDE SEQUENCE [LARGE SCALE GENOMIC DNA]</scope>
    <source>
        <strain evidence="8 9">DSM 21769</strain>
    </source>
</reference>
<keyword evidence="3 6" id="KW-0812">Transmembrane</keyword>
<evidence type="ECO:0000256" key="6">
    <source>
        <dbReference type="SAM" id="Phobius"/>
    </source>
</evidence>
<feature type="transmembrane region" description="Helical" evidence="6">
    <location>
        <begin position="266"/>
        <end position="286"/>
    </location>
</feature>
<dbReference type="InterPro" id="IPR050930">
    <property type="entry name" value="MFS_Vesicular_Transporter"/>
</dbReference>
<organism evidence="8 9">
    <name type="scientific">Geomicrobium halophilum</name>
    <dbReference type="NCBI Taxonomy" id="549000"/>
    <lineage>
        <taxon>Bacteria</taxon>
        <taxon>Bacillati</taxon>
        <taxon>Bacillota</taxon>
        <taxon>Bacilli</taxon>
        <taxon>Bacillales</taxon>
        <taxon>Geomicrobium</taxon>
    </lineage>
</organism>
<evidence type="ECO:0000313" key="8">
    <source>
        <dbReference type="EMBL" id="MBB6451390.1"/>
    </source>
</evidence>
<comment type="caution">
    <text evidence="8">The sequence shown here is derived from an EMBL/GenBank/DDBJ whole genome shotgun (WGS) entry which is preliminary data.</text>
</comment>
<gene>
    <name evidence="8" type="ORF">HNR44_003397</name>
</gene>
<keyword evidence="2" id="KW-0813">Transport</keyword>
<dbReference type="PANTHER" id="PTHR23506">
    <property type="entry name" value="GH10249P"/>
    <property type="match status" value="1"/>
</dbReference>
<keyword evidence="4 6" id="KW-1133">Transmembrane helix</keyword>
<evidence type="ECO:0000313" key="9">
    <source>
        <dbReference type="Proteomes" id="UP000568839"/>
    </source>
</evidence>
<evidence type="ECO:0000256" key="1">
    <source>
        <dbReference type="ARBA" id="ARBA00004651"/>
    </source>
</evidence>
<feature type="transmembrane region" description="Helical" evidence="6">
    <location>
        <begin position="391"/>
        <end position="411"/>
    </location>
</feature>
<dbReference type="AlphaFoldDB" id="A0A841PRG9"/>
<evidence type="ECO:0000256" key="2">
    <source>
        <dbReference type="ARBA" id="ARBA00022448"/>
    </source>
</evidence>
<dbReference type="GO" id="GO:0022857">
    <property type="term" value="F:transmembrane transporter activity"/>
    <property type="evidence" value="ECO:0007669"/>
    <property type="project" value="InterPro"/>
</dbReference>
<feature type="transmembrane region" description="Helical" evidence="6">
    <location>
        <begin position="87"/>
        <end position="106"/>
    </location>
</feature>
<feature type="transmembrane region" description="Helical" evidence="6">
    <location>
        <begin position="298"/>
        <end position="317"/>
    </location>
</feature>
<keyword evidence="5 6" id="KW-0472">Membrane</keyword>
<dbReference type="SUPFAM" id="SSF103473">
    <property type="entry name" value="MFS general substrate transporter"/>
    <property type="match status" value="1"/>
</dbReference>
<dbReference type="NCBIfam" id="TIGR00897">
    <property type="entry name" value="2A0118"/>
    <property type="match status" value="1"/>
</dbReference>
<dbReference type="CDD" id="cd17337">
    <property type="entry name" value="MFS_CsbX"/>
    <property type="match status" value="1"/>
</dbReference>
<dbReference type="InterPro" id="IPR004748">
    <property type="entry name" value="Polyol_permease-like"/>
</dbReference>
<dbReference type="PROSITE" id="PS50850">
    <property type="entry name" value="MFS"/>
    <property type="match status" value="1"/>
</dbReference>
<feature type="transmembrane region" description="Helical" evidence="6">
    <location>
        <begin position="112"/>
        <end position="137"/>
    </location>
</feature>
<dbReference type="EMBL" id="JACHHJ010000006">
    <property type="protein sequence ID" value="MBB6451390.1"/>
    <property type="molecule type" value="Genomic_DNA"/>
</dbReference>
<dbReference type="Proteomes" id="UP000568839">
    <property type="component" value="Unassembled WGS sequence"/>
</dbReference>
<dbReference type="Pfam" id="PF07690">
    <property type="entry name" value="MFS_1"/>
    <property type="match status" value="2"/>
</dbReference>
<dbReference type="GO" id="GO:0005886">
    <property type="term" value="C:plasma membrane"/>
    <property type="evidence" value="ECO:0007669"/>
    <property type="project" value="UniProtKB-SubCell"/>
</dbReference>
<evidence type="ECO:0000256" key="4">
    <source>
        <dbReference type="ARBA" id="ARBA00022989"/>
    </source>
</evidence>
<dbReference type="PANTHER" id="PTHR23506:SF23">
    <property type="entry name" value="GH10249P"/>
    <property type="match status" value="1"/>
</dbReference>
<feature type="transmembrane region" description="Helical" evidence="6">
    <location>
        <begin position="323"/>
        <end position="343"/>
    </location>
</feature>
<protein>
    <submittedName>
        <fullName evidence="8">Polyol permease family</fullName>
    </submittedName>
</protein>
<proteinExistence type="predicted"/>
<dbReference type="RefSeq" id="WP_184405488.1">
    <property type="nucleotide sequence ID" value="NZ_JACHHJ010000006.1"/>
</dbReference>
<dbReference type="Gene3D" id="1.20.1250.20">
    <property type="entry name" value="MFS general substrate transporter like domains"/>
    <property type="match status" value="2"/>
</dbReference>
<sequence length="432" mass="47086">MNSLAHNENFLDRIGLTSKIFWGFVAVMIFMMGDGLEIGWLSPYLIEQGLTMQQSSYLFSAYGIIIALSSWLSGVAIEAFGAKKTMFMGVILYLIGTVVFVGFGVAEMNYTVMIIGYGIRGFGYPLFAFGFLVWIAYRTSTKRLGKAVGWFWFVFTGGMNVLGAYYSIWAIEVLGYVNTLWTAALWVSIAAFFALVVNKDKLESKAKRENISTGNVFSEFIKGIAILKKEPKVGIAGVVRVINQTAQYAFPIFLPTYLATHGIETNVWLGIWGSIFISNIAFNLIFGVVGDKFGWRNTVMWFGGVGCGFFTLLLYYTPQFTDGNVYLTAAAGLAWGACLAAYVPLSALVPSLVKTDKGAAMSILNLGAGLCVFVGPMVVGFTYGFAGAGGVMWILAILYFTGAFMTKFITLPNNAKTLNDKKDSGSEKVANA</sequence>
<feature type="transmembrane region" description="Helical" evidence="6">
    <location>
        <begin position="20"/>
        <end position="41"/>
    </location>
</feature>
<feature type="transmembrane region" description="Helical" evidence="6">
    <location>
        <begin position="180"/>
        <end position="198"/>
    </location>
</feature>
<dbReference type="InterPro" id="IPR036259">
    <property type="entry name" value="MFS_trans_sf"/>
</dbReference>
<evidence type="ECO:0000256" key="5">
    <source>
        <dbReference type="ARBA" id="ARBA00023136"/>
    </source>
</evidence>
<keyword evidence="9" id="KW-1185">Reference proteome</keyword>
<feature type="transmembrane region" description="Helical" evidence="6">
    <location>
        <begin position="149"/>
        <end position="168"/>
    </location>
</feature>
<feature type="transmembrane region" description="Helical" evidence="6">
    <location>
        <begin position="61"/>
        <end position="80"/>
    </location>
</feature>
<feature type="domain" description="Major facilitator superfamily (MFS) profile" evidence="7">
    <location>
        <begin position="19"/>
        <end position="414"/>
    </location>
</feature>